<feature type="transmembrane region" description="Helical" evidence="6">
    <location>
        <begin position="286"/>
        <end position="305"/>
    </location>
</feature>
<sequence>MRTNILVLFLLFAVPASVPAQQGLTENYGPVVEAIVARGDTAIGKYAPADSVAAGNEFSRLYFDVFEGSGMEFTLNLKDASLMLRIESGFSLIISQCMRGEPRENLEKTWAALKKDLGDAVTHYSSGEVTPGFWGRAAQSFLILFREGIEAMLVVAALVAYLRRSGYSDKVKVIWWGCALALAASAGAAWLLHAVIQASGANREVLEGVTMLIAAAVLVYVSYWLTAKRDADRWQAFVKDKMDKAVGSGSLFALGFAAFLAVFREGAETILFYQALMAGSTGQMDAIWVGMGLAAAALVLVYAAVRLASIRLPLRFFFGATAVLLFIMAFVFTGRGILELQVGGLIHTTRLDGWPMAGGLGIFPTRETVAGQLVILATLPAGWLWLRWKRSRSAAAVRSRAA</sequence>
<feature type="transmembrane region" description="Helical" evidence="6">
    <location>
        <begin position="245"/>
        <end position="263"/>
    </location>
</feature>
<evidence type="ECO:0000313" key="8">
    <source>
        <dbReference type="EMBL" id="OAM90572.1"/>
    </source>
</evidence>
<evidence type="ECO:0000256" key="4">
    <source>
        <dbReference type="ARBA" id="ARBA00022989"/>
    </source>
</evidence>
<dbReference type="PANTHER" id="PTHR31632:SF2">
    <property type="entry name" value="PLASMA MEMBRANE IRON PERMEASE"/>
    <property type="match status" value="1"/>
</dbReference>
<feature type="transmembrane region" description="Helical" evidence="6">
    <location>
        <begin position="312"/>
        <end position="332"/>
    </location>
</feature>
<keyword evidence="3 6" id="KW-0812">Transmembrane</keyword>
<evidence type="ECO:0000256" key="1">
    <source>
        <dbReference type="ARBA" id="ARBA00004141"/>
    </source>
</evidence>
<evidence type="ECO:0000256" key="7">
    <source>
        <dbReference type="SAM" id="SignalP"/>
    </source>
</evidence>
<dbReference type="Pfam" id="PF03239">
    <property type="entry name" value="FTR1"/>
    <property type="match status" value="1"/>
</dbReference>
<feature type="transmembrane region" description="Helical" evidence="6">
    <location>
        <begin position="208"/>
        <end position="225"/>
    </location>
</feature>
<dbReference type="RefSeq" id="WP_068769502.1">
    <property type="nucleotide sequence ID" value="NZ_CP109796.1"/>
</dbReference>
<organism evidence="8 9">
    <name type="scientific">Termitidicoccus mucosus</name>
    <dbReference type="NCBI Taxonomy" id="1184151"/>
    <lineage>
        <taxon>Bacteria</taxon>
        <taxon>Pseudomonadati</taxon>
        <taxon>Verrucomicrobiota</taxon>
        <taxon>Opitutia</taxon>
        <taxon>Opitutales</taxon>
        <taxon>Opitutaceae</taxon>
        <taxon>Termitidicoccus</taxon>
    </lineage>
</organism>
<feature type="transmembrane region" description="Helical" evidence="6">
    <location>
        <begin position="174"/>
        <end position="196"/>
    </location>
</feature>
<keyword evidence="9" id="KW-1185">Reference proteome</keyword>
<reference evidence="8 9" key="1">
    <citation type="submission" date="2016-01" db="EMBL/GenBank/DDBJ databases">
        <title>High potential of lignocellulose degradation of a new Verrucomicrobia species.</title>
        <authorList>
            <person name="Wang Y."/>
            <person name="Shi Y."/>
            <person name="Qiu Z."/>
            <person name="Liu S."/>
            <person name="Yang H."/>
        </authorList>
    </citation>
    <scope>NUCLEOTIDE SEQUENCE [LARGE SCALE GENOMIC DNA]</scope>
    <source>
        <strain evidence="8 9">TSB47</strain>
    </source>
</reference>
<protein>
    <submittedName>
        <fullName evidence="8">Iron permease</fullName>
    </submittedName>
</protein>
<dbReference type="EMBL" id="LRRQ01000054">
    <property type="protein sequence ID" value="OAM90572.1"/>
    <property type="molecule type" value="Genomic_DNA"/>
</dbReference>
<dbReference type="PANTHER" id="PTHR31632">
    <property type="entry name" value="IRON TRANSPORTER FTH1"/>
    <property type="match status" value="1"/>
</dbReference>
<evidence type="ECO:0000256" key="2">
    <source>
        <dbReference type="ARBA" id="ARBA00008333"/>
    </source>
</evidence>
<feature type="transmembrane region" description="Helical" evidence="6">
    <location>
        <begin position="141"/>
        <end position="162"/>
    </location>
</feature>
<evidence type="ECO:0000256" key="6">
    <source>
        <dbReference type="SAM" id="Phobius"/>
    </source>
</evidence>
<feature type="chain" id="PRO_5008089022" evidence="7">
    <location>
        <begin position="21"/>
        <end position="402"/>
    </location>
</feature>
<comment type="subcellular location">
    <subcellularLocation>
        <location evidence="1">Membrane</location>
        <topology evidence="1">Multi-pass membrane protein</topology>
    </subcellularLocation>
</comment>
<dbReference type="Proteomes" id="UP000078486">
    <property type="component" value="Unassembled WGS sequence"/>
</dbReference>
<dbReference type="InterPro" id="IPR004923">
    <property type="entry name" value="FTR1/Fip1/EfeU"/>
</dbReference>
<gene>
    <name evidence="8" type="ORF">AW736_07210</name>
</gene>
<evidence type="ECO:0000256" key="5">
    <source>
        <dbReference type="ARBA" id="ARBA00023136"/>
    </source>
</evidence>
<keyword evidence="5 6" id="KW-0472">Membrane</keyword>
<dbReference type="OrthoDB" id="8215804at2"/>
<dbReference type="AlphaFoldDB" id="A0A178IL16"/>
<comment type="similarity">
    <text evidence="2">Belongs to the oxidase-dependent Fe transporter (OFeT) (TC 9.A.10.1) family.</text>
</comment>
<name>A0A178IL16_9BACT</name>
<comment type="caution">
    <text evidence="8">The sequence shown here is derived from an EMBL/GenBank/DDBJ whole genome shotgun (WGS) entry which is preliminary data.</text>
</comment>
<evidence type="ECO:0000313" key="9">
    <source>
        <dbReference type="Proteomes" id="UP000078486"/>
    </source>
</evidence>
<accession>A0A178IL16</accession>
<dbReference type="GO" id="GO:0015093">
    <property type="term" value="F:ferrous iron transmembrane transporter activity"/>
    <property type="evidence" value="ECO:0007669"/>
    <property type="project" value="TreeGrafter"/>
</dbReference>
<dbReference type="GO" id="GO:0033573">
    <property type="term" value="C:high-affinity iron permease complex"/>
    <property type="evidence" value="ECO:0007669"/>
    <property type="project" value="InterPro"/>
</dbReference>
<proteinExistence type="inferred from homology"/>
<keyword evidence="4 6" id="KW-1133">Transmembrane helix</keyword>
<feature type="transmembrane region" description="Helical" evidence="6">
    <location>
        <begin position="369"/>
        <end position="386"/>
    </location>
</feature>
<dbReference type="STRING" id="1184151.AW736_07210"/>
<evidence type="ECO:0000256" key="3">
    <source>
        <dbReference type="ARBA" id="ARBA00022692"/>
    </source>
</evidence>
<feature type="signal peptide" evidence="7">
    <location>
        <begin position="1"/>
        <end position="20"/>
    </location>
</feature>
<keyword evidence="7" id="KW-0732">Signal</keyword>